<reference evidence="1" key="2">
    <citation type="journal article" date="2021" name="PeerJ">
        <title>Extensive microbial diversity within the chicken gut microbiome revealed by metagenomics and culture.</title>
        <authorList>
            <person name="Gilroy R."/>
            <person name="Ravi A."/>
            <person name="Getino M."/>
            <person name="Pursley I."/>
            <person name="Horton D.L."/>
            <person name="Alikhan N.F."/>
            <person name="Baker D."/>
            <person name="Gharbi K."/>
            <person name="Hall N."/>
            <person name="Watson M."/>
            <person name="Adriaenssens E.M."/>
            <person name="Foster-Nyarko E."/>
            <person name="Jarju S."/>
            <person name="Secka A."/>
            <person name="Antonio M."/>
            <person name="Oren A."/>
            <person name="Chaudhuri R.R."/>
            <person name="La Ragione R."/>
            <person name="Hildebrand F."/>
            <person name="Pallen M.J."/>
        </authorList>
    </citation>
    <scope>NUCLEOTIDE SEQUENCE</scope>
    <source>
        <strain evidence="1">USAMLcec3-3695</strain>
    </source>
</reference>
<comment type="caution">
    <text evidence="1">The sequence shown here is derived from an EMBL/GenBank/DDBJ whole genome shotgun (WGS) entry which is preliminary data.</text>
</comment>
<accession>A0A9D1MC20</accession>
<gene>
    <name evidence="1" type="ORF">IAA61_05585</name>
</gene>
<dbReference type="AlphaFoldDB" id="A0A9D1MC20"/>
<dbReference type="Gene3D" id="3.30.450.150">
    <property type="entry name" value="Haem-degrading domain"/>
    <property type="match status" value="1"/>
</dbReference>
<organism evidence="1 2">
    <name type="scientific">Candidatus Ornithomonoglobus merdipullorum</name>
    <dbReference type="NCBI Taxonomy" id="2840895"/>
    <lineage>
        <taxon>Bacteria</taxon>
        <taxon>Bacillati</taxon>
        <taxon>Bacillota</taxon>
        <taxon>Clostridia</taxon>
        <taxon>Candidatus Ornithomonoglobus</taxon>
    </lineage>
</organism>
<evidence type="ECO:0000313" key="1">
    <source>
        <dbReference type="EMBL" id="HIU57267.1"/>
    </source>
</evidence>
<sequence length="207" mass="21607">MMTVDDMLSEVAKIVDTAPRYGKDAEKAAAPKKKEAVENLIQKVPEKTDKIPAAEKVPAAVRGETGAVNMKVSIGLSLAKEIAYCIEKAAGTIGVNVVTAVADAGGNLILLEAMDDSYIASVNAAREKAYTAVALKMPTHEALKESRGGALDGYTNGGGILMLGGGYPIVYNGMISGGIGVSGGTKEQDMLLARIGTEYFKKRINSL</sequence>
<dbReference type="InterPro" id="IPR005624">
    <property type="entry name" value="PduO/GlcC-like"/>
</dbReference>
<dbReference type="PANTHER" id="PTHR34309">
    <property type="entry name" value="SLR1406 PROTEIN"/>
    <property type="match status" value="1"/>
</dbReference>
<dbReference type="EMBL" id="DVNB01000057">
    <property type="protein sequence ID" value="HIU57267.1"/>
    <property type="molecule type" value="Genomic_DNA"/>
</dbReference>
<dbReference type="PANTHER" id="PTHR34309:SF1">
    <property type="entry name" value="PROTEIN GLCG"/>
    <property type="match status" value="1"/>
</dbReference>
<dbReference type="InterPro" id="IPR052517">
    <property type="entry name" value="GlcG_carb_metab_protein"/>
</dbReference>
<dbReference type="Proteomes" id="UP000824109">
    <property type="component" value="Unassembled WGS sequence"/>
</dbReference>
<reference evidence="1" key="1">
    <citation type="submission" date="2020-10" db="EMBL/GenBank/DDBJ databases">
        <authorList>
            <person name="Gilroy R."/>
        </authorList>
    </citation>
    <scope>NUCLEOTIDE SEQUENCE</scope>
    <source>
        <strain evidence="1">USAMLcec3-3695</strain>
    </source>
</reference>
<dbReference type="InterPro" id="IPR038084">
    <property type="entry name" value="PduO/GlcC-like_sf"/>
</dbReference>
<evidence type="ECO:0000313" key="2">
    <source>
        <dbReference type="Proteomes" id="UP000824109"/>
    </source>
</evidence>
<name>A0A9D1MC20_9FIRM</name>
<proteinExistence type="predicted"/>
<protein>
    <submittedName>
        <fullName evidence="1">Heme-binding protein</fullName>
    </submittedName>
</protein>
<dbReference type="SUPFAM" id="SSF143744">
    <property type="entry name" value="GlcG-like"/>
    <property type="match status" value="1"/>
</dbReference>
<dbReference type="Pfam" id="PF03928">
    <property type="entry name" value="HbpS-like"/>
    <property type="match status" value="1"/>
</dbReference>